<dbReference type="GO" id="GO:0016746">
    <property type="term" value="F:acyltransferase activity"/>
    <property type="evidence" value="ECO:0007669"/>
    <property type="project" value="UniProtKB-KW"/>
</dbReference>
<evidence type="ECO:0000256" key="1">
    <source>
        <dbReference type="SAM" id="Phobius"/>
    </source>
</evidence>
<feature type="transmembrane region" description="Helical" evidence="1">
    <location>
        <begin position="175"/>
        <end position="197"/>
    </location>
</feature>
<dbReference type="PANTHER" id="PTHR23028">
    <property type="entry name" value="ACETYLTRANSFERASE"/>
    <property type="match status" value="1"/>
</dbReference>
<reference evidence="3" key="1">
    <citation type="submission" date="2021-02" db="EMBL/GenBank/DDBJ databases">
        <title>Skermanella TT6 skin isolate.</title>
        <authorList>
            <person name="Lee K."/>
            <person name="Ganzorig M."/>
        </authorList>
    </citation>
    <scope>NUCLEOTIDE SEQUENCE</scope>
    <source>
        <strain evidence="3">TT6</strain>
    </source>
</reference>
<feature type="transmembrane region" description="Helical" evidence="1">
    <location>
        <begin position="73"/>
        <end position="92"/>
    </location>
</feature>
<dbReference type="InterPro" id="IPR050879">
    <property type="entry name" value="Acyltransferase_3"/>
</dbReference>
<dbReference type="PANTHER" id="PTHR23028:SF131">
    <property type="entry name" value="BLR2367 PROTEIN"/>
    <property type="match status" value="1"/>
</dbReference>
<feature type="transmembrane region" description="Helical" evidence="1">
    <location>
        <begin position="234"/>
        <end position="252"/>
    </location>
</feature>
<evidence type="ECO:0000259" key="2">
    <source>
        <dbReference type="Pfam" id="PF01757"/>
    </source>
</evidence>
<organism evidence="3 4">
    <name type="scientific">Skermanella cutis</name>
    <dbReference type="NCBI Taxonomy" id="2775420"/>
    <lineage>
        <taxon>Bacteria</taxon>
        <taxon>Pseudomonadati</taxon>
        <taxon>Pseudomonadota</taxon>
        <taxon>Alphaproteobacteria</taxon>
        <taxon>Rhodospirillales</taxon>
        <taxon>Azospirillaceae</taxon>
        <taxon>Skermanella</taxon>
    </lineage>
</organism>
<keyword evidence="3" id="KW-0808">Transferase</keyword>
<dbReference type="RefSeq" id="WP_201073310.1">
    <property type="nucleotide sequence ID" value="NZ_CP067420.1"/>
</dbReference>
<dbReference type="EMBL" id="CP067420">
    <property type="protein sequence ID" value="QQP88424.1"/>
    <property type="molecule type" value="Genomic_DNA"/>
</dbReference>
<dbReference type="Pfam" id="PF01757">
    <property type="entry name" value="Acyl_transf_3"/>
    <property type="match status" value="1"/>
</dbReference>
<keyword evidence="1" id="KW-1133">Transmembrane helix</keyword>
<keyword evidence="1" id="KW-0472">Membrane</keyword>
<feature type="transmembrane region" description="Helical" evidence="1">
    <location>
        <begin position="30"/>
        <end position="52"/>
    </location>
</feature>
<protein>
    <submittedName>
        <fullName evidence="3">Acyltransferase</fullName>
    </submittedName>
</protein>
<name>A0ABX7B466_9PROT</name>
<feature type="transmembrane region" description="Helical" evidence="1">
    <location>
        <begin position="298"/>
        <end position="322"/>
    </location>
</feature>
<accession>A0ABX7B466</accession>
<dbReference type="InterPro" id="IPR002656">
    <property type="entry name" value="Acyl_transf_3_dom"/>
</dbReference>
<keyword evidence="3" id="KW-0012">Acyltransferase</keyword>
<keyword evidence="4" id="KW-1185">Reference proteome</keyword>
<feature type="transmembrane region" description="Helical" evidence="1">
    <location>
        <begin position="204"/>
        <end position="222"/>
    </location>
</feature>
<dbReference type="Proteomes" id="UP000595197">
    <property type="component" value="Chromosome"/>
</dbReference>
<feature type="domain" description="Acyltransferase 3" evidence="2">
    <location>
        <begin position="1"/>
        <end position="313"/>
    </location>
</feature>
<feature type="transmembrane region" description="Helical" evidence="1">
    <location>
        <begin position="149"/>
        <end position="169"/>
    </location>
</feature>
<feature type="transmembrane region" description="Helical" evidence="1">
    <location>
        <begin position="120"/>
        <end position="142"/>
    </location>
</feature>
<gene>
    <name evidence="3" type="ORF">IGS68_20615</name>
</gene>
<evidence type="ECO:0000313" key="3">
    <source>
        <dbReference type="EMBL" id="QQP88424.1"/>
    </source>
</evidence>
<keyword evidence="1" id="KW-0812">Transmembrane</keyword>
<feature type="transmembrane region" description="Helical" evidence="1">
    <location>
        <begin position="259"/>
        <end position="278"/>
    </location>
</feature>
<sequence length="356" mass="39060">MRAFAALLVVFHHARYQITDFEVFYTGGVWLFGQAGVDIFFVISGFIMWVTTSLRPTTPGDFLRNRVVRIVPMYWLVTLAVAAAALLLPTLFRAVELTPEHVLKSLFFVPHFYPAAPTRIWPLLIPGWTLNYEMFFYLLFAAALFLPRALIIPAISALFAAISVTGLVVPFRDPVLIFFADSIILEFAAGMLIGRLYLEGRLALPAWAALSAIAVGLVWMVALTPWEIPETRLLVWGVPAVLTVVGCLSLELRDAIRKYGLLTLLGDASYSIYLTHILTLGVVRTAWNRLGLVEQDAAAAWIFMAAAIAISAAAGIAAYFLVEAPIQRLGRRWTSRPLRRPGVAAGGGANAVRSSG</sequence>
<proteinExistence type="predicted"/>
<evidence type="ECO:0000313" key="4">
    <source>
        <dbReference type="Proteomes" id="UP000595197"/>
    </source>
</evidence>